<keyword evidence="2" id="KW-0624">Polysaccharide degradation</keyword>
<dbReference type="InterPro" id="IPR006311">
    <property type="entry name" value="TAT_signal"/>
</dbReference>
<dbReference type="KEGG" id="saqu:EJC51_26240"/>
<dbReference type="InterPro" id="IPR036116">
    <property type="entry name" value="FN3_sf"/>
</dbReference>
<dbReference type="PROSITE" id="PS51318">
    <property type="entry name" value="TAT"/>
    <property type="match status" value="1"/>
</dbReference>
<dbReference type="RefSeq" id="WP_126273333.1">
    <property type="nucleotide sequence ID" value="NZ_CP034463.1"/>
</dbReference>
<proteinExistence type="predicted"/>
<organism evidence="7 8">
    <name type="scientific">Streptomyces aquilus</name>
    <dbReference type="NCBI Taxonomy" id="2548456"/>
    <lineage>
        <taxon>Bacteria</taxon>
        <taxon>Bacillati</taxon>
        <taxon>Actinomycetota</taxon>
        <taxon>Actinomycetes</taxon>
        <taxon>Kitasatosporales</taxon>
        <taxon>Streptomycetaceae</taxon>
        <taxon>Streptomyces</taxon>
    </lineage>
</organism>
<protein>
    <submittedName>
        <fullName evidence="7">Cellulose 1,4-beta-cellobiosidase</fullName>
    </submittedName>
</protein>
<dbReference type="InterPro" id="IPR011658">
    <property type="entry name" value="PA14_dom"/>
</dbReference>
<feature type="domain" description="Fibronectin type-III" evidence="5">
    <location>
        <begin position="170"/>
        <end position="265"/>
    </location>
</feature>
<feature type="compositionally biased region" description="Polar residues" evidence="3">
    <location>
        <begin position="456"/>
        <end position="467"/>
    </location>
</feature>
<evidence type="ECO:0000313" key="8">
    <source>
        <dbReference type="Proteomes" id="UP000280197"/>
    </source>
</evidence>
<feature type="domain" description="Fibronectin type-III" evidence="5">
    <location>
        <begin position="360"/>
        <end position="470"/>
    </location>
</feature>
<evidence type="ECO:0000259" key="6">
    <source>
        <dbReference type="PROSITE" id="PS51820"/>
    </source>
</evidence>
<accession>A0A3Q9C158</accession>
<dbReference type="SMART" id="SM00758">
    <property type="entry name" value="PA14"/>
    <property type="match status" value="1"/>
</dbReference>
<sequence length="679" mass="72126">MNPARRTTITSAAVLAVTGGLLTTTAAPASAATTCASPVFKRQFFANTTFSGTPKKTDCDSAVDQSWSGSPVSGLPSNDFGVRWSVTRDFGSGGPFALNASGLDGIRVYVDGVRKIDLWKNTSTTVSKTVNVTIPSGSHTLRVDYVNWTGSAKVKFAYTPRTSATVDQVKPLTPTGTSVSYDAATGKAKLTWAKNKEMDLAGYRVYRRLKGASFGSTPLTTTTSTSYTDTPPATGETYYYEVRAYDTAGNVSGGTADQGVTTPDRTGPAAPTGLSAHGDLHGMVLGWDAVPGAVGYEVFEKDAATGSYTLLKSLAGTSYLHYVGHDETLHTYVVRSLDALGNPGPYSAPVTSDGIDRTAPPAPIGLDVVPNRGDVHVSWKTPEAHTRDELDNDGRFTVYRSVGTTLGADAERLDCDYLTTLDSAGGVYVFDCDDPTWAYATTYTYAVTFTDWQGNESTPSAPVTVTTADRVPPAPVTGLTATPRADGMLLRWNASTDEDIDHYWAARGVRQADGSFKATDPCTRSTTEPLTALCIGVPDGESAAYAVYAVGKWGNVSPWTVVDATELTITPGEPIGADSGALWGSGGWTMPEQGKNVLWHCSGDVCADVTEYRVSRWNAETQTYDLLATVAPKDGVFYQSYTDATMPLGSISYYRVVGVLSDGTETAAAHPWQIRPDLV</sequence>
<name>A0A3Q9C158_9ACTN</name>
<keyword evidence="2" id="KW-0119">Carbohydrate metabolism</keyword>
<feature type="domain" description="PA14" evidence="6">
    <location>
        <begin position="35"/>
        <end position="174"/>
    </location>
</feature>
<evidence type="ECO:0000256" key="3">
    <source>
        <dbReference type="SAM" id="MobiDB-lite"/>
    </source>
</evidence>
<keyword evidence="1" id="KW-0326">Glycosidase</keyword>
<dbReference type="Gene3D" id="2.60.40.10">
    <property type="entry name" value="Immunoglobulins"/>
    <property type="match status" value="4"/>
</dbReference>
<dbReference type="Pfam" id="PF07691">
    <property type="entry name" value="PA14"/>
    <property type="match status" value="1"/>
</dbReference>
<evidence type="ECO:0000259" key="5">
    <source>
        <dbReference type="PROSITE" id="PS50853"/>
    </source>
</evidence>
<evidence type="ECO:0000256" key="2">
    <source>
        <dbReference type="ARBA" id="ARBA00023326"/>
    </source>
</evidence>
<keyword evidence="8" id="KW-1185">Reference proteome</keyword>
<evidence type="ECO:0000256" key="4">
    <source>
        <dbReference type="SAM" id="SignalP"/>
    </source>
</evidence>
<dbReference type="EMBL" id="CP034463">
    <property type="protein sequence ID" value="AZP19261.1"/>
    <property type="molecule type" value="Genomic_DNA"/>
</dbReference>
<evidence type="ECO:0000256" key="1">
    <source>
        <dbReference type="ARBA" id="ARBA00023295"/>
    </source>
</evidence>
<dbReference type="Proteomes" id="UP000280197">
    <property type="component" value="Chromosome"/>
</dbReference>
<evidence type="ECO:0000313" key="7">
    <source>
        <dbReference type="EMBL" id="AZP19261.1"/>
    </source>
</evidence>
<feature type="signal peptide" evidence="4">
    <location>
        <begin position="1"/>
        <end position="31"/>
    </location>
</feature>
<keyword evidence="1" id="KW-0378">Hydrolase</keyword>
<dbReference type="PROSITE" id="PS50853">
    <property type="entry name" value="FN3"/>
    <property type="match status" value="2"/>
</dbReference>
<dbReference type="PROSITE" id="PS51820">
    <property type="entry name" value="PA14"/>
    <property type="match status" value="1"/>
</dbReference>
<gene>
    <name evidence="7" type="ORF">EJC51_26240</name>
</gene>
<dbReference type="InterPro" id="IPR037524">
    <property type="entry name" value="PA14/GLEYA"/>
</dbReference>
<dbReference type="SUPFAM" id="SSF49265">
    <property type="entry name" value="Fibronectin type III"/>
    <property type="match status" value="2"/>
</dbReference>
<dbReference type="GO" id="GO:0000272">
    <property type="term" value="P:polysaccharide catabolic process"/>
    <property type="evidence" value="ECO:0007669"/>
    <property type="project" value="UniProtKB-KW"/>
</dbReference>
<reference evidence="7 8" key="1">
    <citation type="submission" date="2018-12" db="EMBL/GenBank/DDBJ databases">
        <authorList>
            <person name="Li K."/>
        </authorList>
    </citation>
    <scope>NUCLEOTIDE SEQUENCE [LARGE SCALE GENOMIC DNA]</scope>
    <source>
        <strain evidence="8">CR22</strain>
    </source>
</reference>
<keyword evidence="4" id="KW-0732">Signal</keyword>
<dbReference type="AlphaFoldDB" id="A0A3Q9C158"/>
<dbReference type="GO" id="GO:0016798">
    <property type="term" value="F:hydrolase activity, acting on glycosyl bonds"/>
    <property type="evidence" value="ECO:0007669"/>
    <property type="project" value="UniProtKB-KW"/>
</dbReference>
<dbReference type="InterPro" id="IPR013783">
    <property type="entry name" value="Ig-like_fold"/>
</dbReference>
<dbReference type="SUPFAM" id="SSF56988">
    <property type="entry name" value="Anthrax protective antigen"/>
    <property type="match status" value="1"/>
</dbReference>
<dbReference type="InterPro" id="IPR003961">
    <property type="entry name" value="FN3_dom"/>
</dbReference>
<feature type="region of interest" description="Disordered" evidence="3">
    <location>
        <begin position="456"/>
        <end position="477"/>
    </location>
</feature>
<feature type="chain" id="PRO_5018771426" evidence="4">
    <location>
        <begin position="32"/>
        <end position="679"/>
    </location>
</feature>